<dbReference type="AlphaFoldDB" id="K6WUC0"/>
<dbReference type="EMBL" id="BAHC01000085">
    <property type="protein sequence ID" value="GAB90154.1"/>
    <property type="molecule type" value="Genomic_DNA"/>
</dbReference>
<organism evidence="1 2">
    <name type="scientific">Gordonia rhizosphera NBRC 16068</name>
    <dbReference type="NCBI Taxonomy" id="1108045"/>
    <lineage>
        <taxon>Bacteria</taxon>
        <taxon>Bacillati</taxon>
        <taxon>Actinomycetota</taxon>
        <taxon>Actinomycetes</taxon>
        <taxon>Mycobacteriales</taxon>
        <taxon>Gordoniaceae</taxon>
        <taxon>Gordonia</taxon>
    </lineage>
</organism>
<accession>K6WUC0</accession>
<keyword evidence="2" id="KW-1185">Reference proteome</keyword>
<protein>
    <submittedName>
        <fullName evidence="1">Uncharacterized protein</fullName>
    </submittedName>
</protein>
<evidence type="ECO:0000313" key="1">
    <source>
        <dbReference type="EMBL" id="GAB90154.1"/>
    </source>
</evidence>
<dbReference type="STRING" id="1108045.GORHZ_085_00210"/>
<reference evidence="1 2" key="1">
    <citation type="submission" date="2012-08" db="EMBL/GenBank/DDBJ databases">
        <title>Whole genome shotgun sequence of Gordonia rhizosphera NBRC 16068.</title>
        <authorList>
            <person name="Takarada H."/>
            <person name="Isaki S."/>
            <person name="Hosoyama A."/>
            <person name="Tsuchikane K."/>
            <person name="Katsumata H."/>
            <person name="Baba S."/>
            <person name="Ohji S."/>
            <person name="Yamazaki S."/>
            <person name="Fujita N."/>
        </authorList>
    </citation>
    <scope>NUCLEOTIDE SEQUENCE [LARGE SCALE GENOMIC DNA]</scope>
    <source>
        <strain evidence="1 2">NBRC 16068</strain>
    </source>
</reference>
<sequence>MSSRLAATPITRYTLWCCRIRSISRRIPDVSSCAPTFPDRSLKARWPMAVAVGEPEGVALPELVQWLPVTALDDPIGNVGAAALHQSVGLMTALIT</sequence>
<proteinExistence type="predicted"/>
<evidence type="ECO:0000313" key="2">
    <source>
        <dbReference type="Proteomes" id="UP000008363"/>
    </source>
</evidence>
<name>K6WUC0_9ACTN</name>
<comment type="caution">
    <text evidence="1">The sequence shown here is derived from an EMBL/GenBank/DDBJ whole genome shotgun (WGS) entry which is preliminary data.</text>
</comment>
<gene>
    <name evidence="1" type="ORF">GORHZ_085_00210</name>
</gene>
<dbReference type="Proteomes" id="UP000008363">
    <property type="component" value="Unassembled WGS sequence"/>
</dbReference>